<dbReference type="AlphaFoldDB" id="A0A1E5CLI9"/>
<evidence type="ECO:0000256" key="6">
    <source>
        <dbReference type="ARBA" id="ARBA00037066"/>
    </source>
</evidence>
<keyword evidence="2" id="KW-0813">Transport</keyword>
<dbReference type="SMART" id="SM00382">
    <property type="entry name" value="AAA"/>
    <property type="match status" value="1"/>
</dbReference>
<dbReference type="SUPFAM" id="SSF52540">
    <property type="entry name" value="P-loop containing nucleoside triphosphate hydrolases"/>
    <property type="match status" value="1"/>
</dbReference>
<dbReference type="InterPro" id="IPR027417">
    <property type="entry name" value="P-loop_NTPase"/>
</dbReference>
<accession>A0A1E5CLI9</accession>
<organism evidence="8 9">
    <name type="scientific">Vibrio genomosp. F6 str. FF-238</name>
    <dbReference type="NCBI Taxonomy" id="1191298"/>
    <lineage>
        <taxon>Bacteria</taxon>
        <taxon>Pseudomonadati</taxon>
        <taxon>Pseudomonadota</taxon>
        <taxon>Gammaproteobacteria</taxon>
        <taxon>Vibrionales</taxon>
        <taxon>Vibrionaceae</taxon>
        <taxon>Vibrio</taxon>
    </lineage>
</organism>
<dbReference type="InterPro" id="IPR003439">
    <property type="entry name" value="ABC_transporter-like_ATP-bd"/>
</dbReference>
<dbReference type="InterPro" id="IPR003593">
    <property type="entry name" value="AAA+_ATPase"/>
</dbReference>
<dbReference type="RefSeq" id="WP_017051629.1">
    <property type="nucleotide sequence ID" value="NZ_AJYW02000313.1"/>
</dbReference>
<dbReference type="EMBL" id="AJYW02000313">
    <property type="protein sequence ID" value="OEE69569.1"/>
    <property type="molecule type" value="Genomic_DNA"/>
</dbReference>
<comment type="function">
    <text evidence="6">Part of the ABC transporter complex HmuTUV involved in hemin import. Responsible for energy coupling to the transport system.</text>
</comment>
<dbReference type="Pfam" id="PF00005">
    <property type="entry name" value="ABC_tran"/>
    <property type="match status" value="1"/>
</dbReference>
<evidence type="ECO:0000256" key="2">
    <source>
        <dbReference type="ARBA" id="ARBA00022448"/>
    </source>
</evidence>
<feature type="domain" description="ABC transporter" evidence="7">
    <location>
        <begin position="8"/>
        <end position="242"/>
    </location>
</feature>
<evidence type="ECO:0000256" key="5">
    <source>
        <dbReference type="ARBA" id="ARBA00022967"/>
    </source>
</evidence>
<evidence type="ECO:0000259" key="7">
    <source>
        <dbReference type="PROSITE" id="PS50893"/>
    </source>
</evidence>
<comment type="similarity">
    <text evidence="1">Belongs to the ABC transporter superfamily.</text>
</comment>
<evidence type="ECO:0000256" key="3">
    <source>
        <dbReference type="ARBA" id="ARBA00022741"/>
    </source>
</evidence>
<dbReference type="GO" id="GO:0005524">
    <property type="term" value="F:ATP binding"/>
    <property type="evidence" value="ECO:0007669"/>
    <property type="project" value="UniProtKB-KW"/>
</dbReference>
<name>A0A1E5CLI9_9VIBR</name>
<reference evidence="8 9" key="1">
    <citation type="journal article" date="2012" name="Science">
        <title>Ecological populations of bacteria act as socially cohesive units of antibiotic production and resistance.</title>
        <authorList>
            <person name="Cordero O.X."/>
            <person name="Wildschutte H."/>
            <person name="Kirkup B."/>
            <person name="Proehl S."/>
            <person name="Ngo L."/>
            <person name="Hussain F."/>
            <person name="Le Roux F."/>
            <person name="Mincer T."/>
            <person name="Polz M.F."/>
        </authorList>
    </citation>
    <scope>NUCLEOTIDE SEQUENCE [LARGE SCALE GENOMIC DNA]</scope>
    <source>
        <strain evidence="8 9">FF-238</strain>
    </source>
</reference>
<evidence type="ECO:0000313" key="8">
    <source>
        <dbReference type="EMBL" id="OEE69569.1"/>
    </source>
</evidence>
<evidence type="ECO:0000313" key="9">
    <source>
        <dbReference type="Proteomes" id="UP000094165"/>
    </source>
</evidence>
<keyword evidence="4 8" id="KW-0067">ATP-binding</keyword>
<dbReference type="Gene3D" id="3.40.50.300">
    <property type="entry name" value="P-loop containing nucleotide triphosphate hydrolases"/>
    <property type="match status" value="1"/>
</dbReference>
<gene>
    <name evidence="8" type="ORF">A130_09805</name>
</gene>
<evidence type="ECO:0000256" key="1">
    <source>
        <dbReference type="ARBA" id="ARBA00005417"/>
    </source>
</evidence>
<dbReference type="PROSITE" id="PS50893">
    <property type="entry name" value="ABC_TRANSPORTER_2"/>
    <property type="match status" value="1"/>
</dbReference>
<sequence length="259" mass="28471">MNSHSTAISASNISYQINNQLILDNVDIELQCGQVTTLLGPNGAGKSTLLKILCGEIESNSNIHYFDQHKQRWNSQNLAKQLGVLPQHSTLSFAFNAQEVVELGGLPLELPNKELQAITSNMMAKTGIGHLAQRLYPSLSGGEKQRVHLARVLTQVSQSSRKIIMLDEPTSALDLAHQHNTLRLARQLANEGAAVIIVMHDLNLAAQYSDRVVVLKNGKLQADGTPWEAITPTMIEHVYGHQTFVQSHPTLDFPTVYAI</sequence>
<dbReference type="GO" id="GO:0016887">
    <property type="term" value="F:ATP hydrolysis activity"/>
    <property type="evidence" value="ECO:0007669"/>
    <property type="project" value="InterPro"/>
</dbReference>
<comment type="caution">
    <text evidence="8">The sequence shown here is derived from an EMBL/GenBank/DDBJ whole genome shotgun (WGS) entry which is preliminary data.</text>
</comment>
<dbReference type="Proteomes" id="UP000094165">
    <property type="component" value="Unassembled WGS sequence"/>
</dbReference>
<dbReference type="PANTHER" id="PTHR42794:SF1">
    <property type="entry name" value="HEMIN IMPORT ATP-BINDING PROTEIN HMUV"/>
    <property type="match status" value="1"/>
</dbReference>
<keyword evidence="3" id="KW-0547">Nucleotide-binding</keyword>
<evidence type="ECO:0000256" key="4">
    <source>
        <dbReference type="ARBA" id="ARBA00022840"/>
    </source>
</evidence>
<dbReference type="PANTHER" id="PTHR42794">
    <property type="entry name" value="HEMIN IMPORT ATP-BINDING PROTEIN HMUV"/>
    <property type="match status" value="1"/>
</dbReference>
<dbReference type="FunFam" id="3.40.50.300:FF:000134">
    <property type="entry name" value="Iron-enterobactin ABC transporter ATP-binding protein"/>
    <property type="match status" value="1"/>
</dbReference>
<keyword evidence="5" id="KW-1278">Translocase</keyword>
<protein>
    <submittedName>
        <fullName evidence="8">Heme ABC transporter ATP-binding protein</fullName>
    </submittedName>
</protein>
<dbReference type="CDD" id="cd03214">
    <property type="entry name" value="ABC_Iron-Siderophores_B12_Hemin"/>
    <property type="match status" value="1"/>
</dbReference>
<proteinExistence type="inferred from homology"/>
<keyword evidence="9" id="KW-1185">Reference proteome</keyword>
<dbReference type="NCBIfam" id="NF010068">
    <property type="entry name" value="PRK13548.1"/>
    <property type="match status" value="1"/>
</dbReference>